<protein>
    <recommendedName>
        <fullName evidence="3">Lipoprotein</fullName>
    </recommendedName>
</protein>
<organism evidence="1">
    <name type="scientific">Candidatus Moduliflexus flocculans</name>
    <dbReference type="NCBI Taxonomy" id="1499966"/>
    <lineage>
        <taxon>Bacteria</taxon>
        <taxon>Candidatus Moduliflexota</taxon>
        <taxon>Candidatus Moduliflexia</taxon>
        <taxon>Candidatus Moduliflexales</taxon>
        <taxon>Candidatus Moduliflexaceae</taxon>
    </lineage>
</organism>
<dbReference type="EMBL" id="DF820459">
    <property type="protein sequence ID" value="GAK53293.1"/>
    <property type="molecule type" value="Genomic_DNA"/>
</dbReference>
<sequence length="359" mass="41368">MKRFVVFYCCVIMFLGGCQFENNSPQATRSFYYWRTVFDLSAADLNYLRKLRVGKLYVKFFDVDWFDSAPRGAFPVAPVRFASKFPADMEIVPTVFLTNATVRRIPLNEIPTLAGQITQKIQRMAKAANLPPFREIQLDCDWTGATRAAYFTLLQAIIDLTQPQQIAISATIRLHQLKYDDSIGVPPVARGMLMCYNMASPKYAGARNAIFDLRSIDYYLDKFRGYPLPLDVALPLFSWGAVYRRERFIMLINNARTSDFDGRTEFERDEDGMFAAKQDAIIRGQDVFKGERVRVDEPRMDHAQRLAQYLAAQSGHAPVSVAWFHYDPNVVKYYAVSDIEQAYWPFDAIAFWREVWHGK</sequence>
<dbReference type="PROSITE" id="PS51257">
    <property type="entry name" value="PROKAR_LIPOPROTEIN"/>
    <property type="match status" value="1"/>
</dbReference>
<keyword evidence="2" id="KW-1185">Reference proteome</keyword>
<name>A0A0S6W0R6_9BACT</name>
<dbReference type="HOGENOM" id="CLU_050513_0_0_0"/>
<gene>
    <name evidence="1" type="ORF">U14_04558</name>
</gene>
<proteinExistence type="predicted"/>
<accession>A0A0S6W0R6</accession>
<dbReference type="Proteomes" id="UP000030700">
    <property type="component" value="Unassembled WGS sequence"/>
</dbReference>
<evidence type="ECO:0008006" key="3">
    <source>
        <dbReference type="Google" id="ProtNLM"/>
    </source>
</evidence>
<dbReference type="AlphaFoldDB" id="A0A0S6W0R6"/>
<evidence type="ECO:0000313" key="1">
    <source>
        <dbReference type="EMBL" id="GAK53293.1"/>
    </source>
</evidence>
<dbReference type="STRING" id="1499966.U14_04558"/>
<evidence type="ECO:0000313" key="2">
    <source>
        <dbReference type="Proteomes" id="UP000030700"/>
    </source>
</evidence>
<reference evidence="1" key="1">
    <citation type="journal article" date="2015" name="PeerJ">
        <title>First genomic representation of candidate bacterial phylum KSB3 points to enhanced environmental sensing as a trigger of wastewater bulking.</title>
        <authorList>
            <person name="Sekiguchi Y."/>
            <person name="Ohashi A."/>
            <person name="Parks D.H."/>
            <person name="Yamauchi T."/>
            <person name="Tyson G.W."/>
            <person name="Hugenholtz P."/>
        </authorList>
    </citation>
    <scope>NUCLEOTIDE SEQUENCE [LARGE SCALE GENOMIC DNA]</scope>
</reference>